<evidence type="ECO:0000313" key="3">
    <source>
        <dbReference type="Proteomes" id="UP000298225"/>
    </source>
</evidence>
<keyword evidence="1" id="KW-1133">Transmembrane helix</keyword>
<dbReference type="OrthoDB" id="7361160at2"/>
<dbReference type="InterPro" id="IPR055644">
    <property type="entry name" value="DUF7220"/>
</dbReference>
<dbReference type="EMBL" id="SPQU01000020">
    <property type="protein sequence ID" value="TFV34639.1"/>
    <property type="molecule type" value="Genomic_DNA"/>
</dbReference>
<reference evidence="2 3" key="1">
    <citation type="submission" date="2019-03" db="EMBL/GenBank/DDBJ databases">
        <title>Bradyrhizobium strains diversity isolated from Chamaecrista fasciculata.</title>
        <authorList>
            <person name="Urquiaga M.C.O."/>
            <person name="Hungria M."/>
            <person name="Delamuta J.R.M."/>
        </authorList>
    </citation>
    <scope>NUCLEOTIDE SEQUENCE [LARGE SCALE GENOMIC DNA]</scope>
    <source>
        <strain evidence="2 3">CNPSo 3424</strain>
    </source>
</reference>
<keyword evidence="1" id="KW-0472">Membrane</keyword>
<sequence>MKQSKIMSLIESVINIAVGFVISLAAQMYFLPLLGVSVSFRQNLLFALIMTVISIARSYLLRRVFEALHIRRPLSPFMQAVIAERFRQIEQEGWSTAHDDAHPVGELAAAGSAYAIMPTWRRRADDDFGPEPPIVWPWSLDWWKPQDNRRDLVRAAALVIAEGEKSDRNRGRK</sequence>
<keyword evidence="3" id="KW-1185">Reference proteome</keyword>
<organism evidence="2 3">
    <name type="scientific">Bradyrhizobium frederickii</name>
    <dbReference type="NCBI Taxonomy" id="2560054"/>
    <lineage>
        <taxon>Bacteria</taxon>
        <taxon>Pseudomonadati</taxon>
        <taxon>Pseudomonadota</taxon>
        <taxon>Alphaproteobacteria</taxon>
        <taxon>Hyphomicrobiales</taxon>
        <taxon>Nitrobacteraceae</taxon>
        <taxon>Bradyrhizobium</taxon>
    </lineage>
</organism>
<keyword evidence="1" id="KW-0812">Transmembrane</keyword>
<evidence type="ECO:0000256" key="1">
    <source>
        <dbReference type="SAM" id="Phobius"/>
    </source>
</evidence>
<accession>A0A4Y9KVW6</accession>
<protein>
    <submittedName>
        <fullName evidence="2">Uncharacterized protein</fullName>
    </submittedName>
</protein>
<dbReference type="Proteomes" id="UP000298225">
    <property type="component" value="Unassembled WGS sequence"/>
</dbReference>
<proteinExistence type="predicted"/>
<name>A0A4Y9KVW6_9BRAD</name>
<feature type="transmembrane region" description="Helical" evidence="1">
    <location>
        <begin position="12"/>
        <end position="31"/>
    </location>
</feature>
<dbReference type="Pfam" id="PF23858">
    <property type="entry name" value="DUF7220"/>
    <property type="match status" value="1"/>
</dbReference>
<dbReference type="AlphaFoldDB" id="A0A4Y9KVW6"/>
<gene>
    <name evidence="2" type="ORF">E4K66_30880</name>
</gene>
<feature type="transmembrane region" description="Helical" evidence="1">
    <location>
        <begin position="43"/>
        <end position="61"/>
    </location>
</feature>
<evidence type="ECO:0000313" key="2">
    <source>
        <dbReference type="EMBL" id="TFV34639.1"/>
    </source>
</evidence>
<comment type="caution">
    <text evidence="2">The sequence shown here is derived from an EMBL/GenBank/DDBJ whole genome shotgun (WGS) entry which is preliminary data.</text>
</comment>